<keyword evidence="1" id="KW-0378">Hydrolase</keyword>
<reference evidence="1" key="1">
    <citation type="submission" date="2023-08" db="EMBL/GenBank/DDBJ databases">
        <title>Complete genome sequence of Sinorhizobium chiapanecum ITTG S70 isolated from Acaciella angustissima nodules in Chiapas-Mexico.</title>
        <authorList>
            <person name="Rincon-Rosales R."/>
            <person name="Rogel M.A."/>
            <person name="Rincon-Medina C.I."/>
            <person name="Guerrero G."/>
            <person name="Manzano-Gomez L.A."/>
            <person name="Lopez-Lopez A."/>
            <person name="Rincon Molina F.A."/>
            <person name="Martinez-Romero E."/>
        </authorList>
    </citation>
    <scope>NUCLEOTIDE SEQUENCE</scope>
    <source>
        <strain evidence="1">ITTG S70</strain>
        <plasmid evidence="1">pSchITTGS70d</plasmid>
    </source>
</reference>
<keyword evidence="2" id="KW-1185">Reference proteome</keyword>
<geneLocation type="plasmid" evidence="1 2">
    <name>pSchITTGS70d</name>
</geneLocation>
<sequence length="391" mass="42857">MTGTRLVKPTSAPLWPMSASRLWAGAVTVALSGWLALVRPAYPDEAPAARIGINRVNLGWQSHGEQERILKDIAASGATDVRLSLSRPVDKSIEALAIASRLGLGILLEIQLANKSYYPESVSPRTGFGRIWDIHRLSDLDLDRYRKGLREALQRIDALGIRLEAIEPGNEINYAGYNGDLAVYRRKGPPTARGIADVKDRLAFERGLDKYVRVLEISRDEVRATLHSHNAAIISAGLSDMSAEEADKRGMERLDPRVFVAALRQHGVDSLVDAYGVHLYPGRKTPAVLAAHVKTLLDFCRPADQGKPCWVTEWGIANTARSCPIDDRAREGAVRAMRTTLGELMAGGRLAAAYYYDWDTEPAYSLWRCGKLSPAGAAAIRPAEIEGARAR</sequence>
<accession>A0ABZ2BNC7</accession>
<protein>
    <submittedName>
        <fullName evidence="1">Glycoside hydrolase</fullName>
    </submittedName>
</protein>
<evidence type="ECO:0000313" key="1">
    <source>
        <dbReference type="EMBL" id="WVT07962.1"/>
    </source>
</evidence>
<proteinExistence type="predicted"/>
<organism evidence="1 2">
    <name type="scientific">Sinorhizobium chiapasense</name>
    <dbReference type="NCBI Taxonomy" id="501572"/>
    <lineage>
        <taxon>Bacteria</taxon>
        <taxon>Pseudomonadati</taxon>
        <taxon>Pseudomonadota</taxon>
        <taxon>Alphaproteobacteria</taxon>
        <taxon>Hyphomicrobiales</taxon>
        <taxon>Rhizobiaceae</taxon>
        <taxon>Sinorhizobium/Ensifer group</taxon>
        <taxon>Sinorhizobium</taxon>
    </lineage>
</organism>
<keyword evidence="1" id="KW-0614">Plasmid</keyword>
<evidence type="ECO:0000313" key="2">
    <source>
        <dbReference type="Proteomes" id="UP001432360"/>
    </source>
</evidence>
<dbReference type="GO" id="GO:0016787">
    <property type="term" value="F:hydrolase activity"/>
    <property type="evidence" value="ECO:0007669"/>
    <property type="project" value="UniProtKB-KW"/>
</dbReference>
<gene>
    <name evidence="1" type="ORF">RB548_27775</name>
</gene>
<name>A0ABZ2BNC7_9HYPH</name>
<dbReference type="Gene3D" id="3.20.20.80">
    <property type="entry name" value="Glycosidases"/>
    <property type="match status" value="1"/>
</dbReference>
<dbReference type="SUPFAM" id="SSF51445">
    <property type="entry name" value="(Trans)glycosidases"/>
    <property type="match status" value="1"/>
</dbReference>
<dbReference type="Proteomes" id="UP001432360">
    <property type="component" value="Plasmid pSchITTGS70d"/>
</dbReference>
<dbReference type="InterPro" id="IPR017853">
    <property type="entry name" value="GH"/>
</dbReference>
<dbReference type="EMBL" id="CP133152">
    <property type="protein sequence ID" value="WVT07962.1"/>
    <property type="molecule type" value="Genomic_DNA"/>
</dbReference>